<dbReference type="AlphaFoldDB" id="A0ABC9F9X5"/>
<organism evidence="1 2">
    <name type="scientific">Urochloa decumbens</name>
    <dbReference type="NCBI Taxonomy" id="240449"/>
    <lineage>
        <taxon>Eukaryota</taxon>
        <taxon>Viridiplantae</taxon>
        <taxon>Streptophyta</taxon>
        <taxon>Embryophyta</taxon>
        <taxon>Tracheophyta</taxon>
        <taxon>Spermatophyta</taxon>
        <taxon>Magnoliopsida</taxon>
        <taxon>Liliopsida</taxon>
        <taxon>Poales</taxon>
        <taxon>Poaceae</taxon>
        <taxon>PACMAD clade</taxon>
        <taxon>Panicoideae</taxon>
        <taxon>Panicodae</taxon>
        <taxon>Paniceae</taxon>
        <taxon>Melinidinae</taxon>
        <taxon>Urochloa</taxon>
    </lineage>
</organism>
<keyword evidence="2" id="KW-1185">Reference proteome</keyword>
<sequence>MTPSLRSAMVRRPPAGVMPAGHPSLAGVWLTRQIRFEPFRHMRSLVAALHAVAPAVLEDPQFLDRSVLVDGITPSTSPRDLSESFGLLDVERAVLVRDGQTGFRVGLVVFFDVADSAIAMRLAPSSGFYATCVPATSHGDPERYILDASANQDSGRLTAQIFRSLIPSQYLLDDEATELHMRCVFVRAVAGTYPAGGAYGLCCVARDTLLARGYLSAVITCCDRGAGVLVYDDSETTELLCRRAPRLLYQFGLQMYESSVFPFLARPGDRDAPLMMRQLPPYISEDHYRCRVLLMTGLGTQHRDAAEVAYAVQYRLDLIYEGHEVQAVIIHRSEGVAVVVLGSSEDMEVMLQESPTTWVLAFGQEVGLVNLFGCPRPSQASVTDTSPHQLSPRGCYSADMLDYARELFTRELKRCSDNDIRQIASCLIGLCALAQPDTVWRRDFSDRALLLSGIDLDTSCSDLLSALSSYGVLEDNLVFCSQRRMALAVFSSWIGASRLLREPLESWARMGFDDCQRAPGAEEAGVIANEVHLTLSVIQGLGPDFL</sequence>
<proteinExistence type="predicted"/>
<accession>A0ABC9F9X5</accession>
<reference evidence="1 2" key="2">
    <citation type="submission" date="2024-10" db="EMBL/GenBank/DDBJ databases">
        <authorList>
            <person name="Ryan C."/>
        </authorList>
    </citation>
    <scope>NUCLEOTIDE SEQUENCE [LARGE SCALE GENOMIC DNA]</scope>
</reference>
<dbReference type="Proteomes" id="UP001497457">
    <property type="component" value="Chromosome 6rd"/>
</dbReference>
<gene>
    <name evidence="1" type="ORF">URODEC1_LOCUS103514</name>
</gene>
<evidence type="ECO:0000313" key="1">
    <source>
        <dbReference type="EMBL" id="CAL5071642.1"/>
    </source>
</evidence>
<dbReference type="SUPFAM" id="SSF54928">
    <property type="entry name" value="RNA-binding domain, RBD"/>
    <property type="match status" value="1"/>
</dbReference>
<dbReference type="InterPro" id="IPR035979">
    <property type="entry name" value="RBD_domain_sf"/>
</dbReference>
<evidence type="ECO:0000313" key="2">
    <source>
        <dbReference type="Proteomes" id="UP001497457"/>
    </source>
</evidence>
<reference evidence="2" key="1">
    <citation type="submission" date="2024-06" db="EMBL/GenBank/DDBJ databases">
        <authorList>
            <person name="Ryan C."/>
        </authorList>
    </citation>
    <scope>NUCLEOTIDE SEQUENCE [LARGE SCALE GENOMIC DNA]</scope>
</reference>
<dbReference type="EMBL" id="OZ075116">
    <property type="protein sequence ID" value="CAL5071642.1"/>
    <property type="molecule type" value="Genomic_DNA"/>
</dbReference>
<name>A0ABC9F9X5_9POAL</name>
<protein>
    <submittedName>
        <fullName evidence="1">Uncharacterized protein</fullName>
    </submittedName>
</protein>